<dbReference type="Pfam" id="PF13559">
    <property type="entry name" value="DUF4129"/>
    <property type="match status" value="1"/>
</dbReference>
<keyword evidence="1" id="KW-0472">Membrane</keyword>
<name>A0ABX6YFX8_9MICO</name>
<evidence type="ECO:0000259" key="2">
    <source>
        <dbReference type="Pfam" id="PF13559"/>
    </source>
</evidence>
<gene>
    <name evidence="3" type="ORF">HCR76_10655</name>
</gene>
<feature type="transmembrane region" description="Helical" evidence="1">
    <location>
        <begin position="63"/>
        <end position="88"/>
    </location>
</feature>
<evidence type="ECO:0000313" key="4">
    <source>
        <dbReference type="Proteomes" id="UP000662814"/>
    </source>
</evidence>
<sequence length="220" mass="23817">MIGIVPLDDSPPLNPGRDEAYDWLVRELSKPEYTAAKPSLIDRIAAAIKEWFLSLVVPGSGTFAAWVPVIIVVLVVAAVVAAILIWGVPRRNRARRQAAALFGDDDTRTARELRAHARQAAQTGDWETAVLEIFRALARGLDERTLVTVLPGTTAGGFASAAASTFPAHAERLRSAASDFDSVRYLDGRATTEQYETIARLDAEISSTTPHLQNVEVVVS</sequence>
<accession>A0ABX6YFX8</accession>
<reference evidence="3 4" key="1">
    <citation type="submission" date="2020-12" db="EMBL/GenBank/DDBJ databases">
        <title>Microbacterium sp. HY060.</title>
        <authorList>
            <person name="Zhou J."/>
        </authorList>
    </citation>
    <scope>NUCLEOTIDE SEQUENCE [LARGE SCALE GENOMIC DNA]</scope>
    <source>
        <strain evidence="3 4">HY60</strain>
    </source>
</reference>
<dbReference type="RefSeq" id="WP_166992278.1">
    <property type="nucleotide sequence ID" value="NZ_CP061169.1"/>
</dbReference>
<protein>
    <submittedName>
        <fullName evidence="3">DUF4129 domain-containing protein</fullName>
    </submittedName>
</protein>
<keyword evidence="1" id="KW-1133">Transmembrane helix</keyword>
<keyword evidence="4" id="KW-1185">Reference proteome</keyword>
<evidence type="ECO:0000256" key="1">
    <source>
        <dbReference type="SAM" id="Phobius"/>
    </source>
</evidence>
<keyword evidence="1" id="KW-0812">Transmembrane</keyword>
<dbReference type="EMBL" id="CP061169">
    <property type="protein sequence ID" value="QPZ37305.1"/>
    <property type="molecule type" value="Genomic_DNA"/>
</dbReference>
<organism evidence="3 4">
    <name type="scientific">Paramicrobacterium chengjingii</name>
    <dbReference type="NCBI Taxonomy" id="2769067"/>
    <lineage>
        <taxon>Bacteria</taxon>
        <taxon>Bacillati</taxon>
        <taxon>Actinomycetota</taxon>
        <taxon>Actinomycetes</taxon>
        <taxon>Micrococcales</taxon>
        <taxon>Microbacteriaceae</taxon>
        <taxon>Paramicrobacterium</taxon>
    </lineage>
</organism>
<evidence type="ECO:0000313" key="3">
    <source>
        <dbReference type="EMBL" id="QPZ37305.1"/>
    </source>
</evidence>
<feature type="domain" description="Protein-glutamine gamma-glutamyltransferase-like C-terminal" evidence="2">
    <location>
        <begin position="134"/>
        <end position="202"/>
    </location>
</feature>
<proteinExistence type="predicted"/>
<dbReference type="Proteomes" id="UP000662814">
    <property type="component" value="Chromosome"/>
</dbReference>
<dbReference type="InterPro" id="IPR025403">
    <property type="entry name" value="TgpA-like_C"/>
</dbReference>